<keyword evidence="2" id="KW-1185">Reference proteome</keyword>
<dbReference type="EMBL" id="JBFAEG010000008">
    <property type="protein sequence ID" value="MEU5707903.1"/>
    <property type="molecule type" value="Genomic_DNA"/>
</dbReference>
<organism evidence="1 2">
    <name type="scientific">Streptomyces flaveolus</name>
    <dbReference type="NCBI Taxonomy" id="67297"/>
    <lineage>
        <taxon>Bacteria</taxon>
        <taxon>Bacillati</taxon>
        <taxon>Actinomycetota</taxon>
        <taxon>Actinomycetes</taxon>
        <taxon>Kitasatosporales</taxon>
        <taxon>Streptomycetaceae</taxon>
        <taxon>Streptomyces</taxon>
    </lineage>
</organism>
<evidence type="ECO:0000313" key="1">
    <source>
        <dbReference type="EMBL" id="MEU5707903.1"/>
    </source>
</evidence>
<name>A0ABV3A7K3_9ACTN</name>
<reference evidence="1 2" key="1">
    <citation type="submission" date="2024-06" db="EMBL/GenBank/DDBJ databases">
        <title>The Natural Products Discovery Center: Release of the First 8490 Sequenced Strains for Exploring Actinobacteria Biosynthetic Diversity.</title>
        <authorList>
            <person name="Kalkreuter E."/>
            <person name="Kautsar S.A."/>
            <person name="Yang D."/>
            <person name="Bader C.D."/>
            <person name="Teijaro C.N."/>
            <person name="Fluegel L."/>
            <person name="Davis C.M."/>
            <person name="Simpson J.R."/>
            <person name="Lauterbach L."/>
            <person name="Steele A.D."/>
            <person name="Gui C."/>
            <person name="Meng S."/>
            <person name="Li G."/>
            <person name="Viehrig K."/>
            <person name="Ye F."/>
            <person name="Su P."/>
            <person name="Kiefer A.F."/>
            <person name="Nichols A."/>
            <person name="Cepeda A.J."/>
            <person name="Yan W."/>
            <person name="Fan B."/>
            <person name="Jiang Y."/>
            <person name="Adhikari A."/>
            <person name="Zheng C.-J."/>
            <person name="Schuster L."/>
            <person name="Cowan T.M."/>
            <person name="Smanski M.J."/>
            <person name="Chevrette M.G."/>
            <person name="De Carvalho L.P.S."/>
            <person name="Shen B."/>
        </authorList>
    </citation>
    <scope>NUCLEOTIDE SEQUENCE [LARGE SCALE GENOMIC DNA]</scope>
    <source>
        <strain evidence="1 2">NPDC020594</strain>
    </source>
</reference>
<accession>A0ABV3A7K3</accession>
<protein>
    <submittedName>
        <fullName evidence="1">Uncharacterized protein</fullName>
    </submittedName>
</protein>
<dbReference type="Proteomes" id="UP001551011">
    <property type="component" value="Unassembled WGS sequence"/>
</dbReference>
<dbReference type="RefSeq" id="WP_359256216.1">
    <property type="nucleotide sequence ID" value="NZ_JBFAEG010000008.1"/>
</dbReference>
<comment type="caution">
    <text evidence="1">The sequence shown here is derived from an EMBL/GenBank/DDBJ whole genome shotgun (WGS) entry which is preliminary data.</text>
</comment>
<proteinExistence type="predicted"/>
<sequence length="129" mass="13736">MNIAPGSIASITPIPDGTWNVVFKSDEDSGWEVCPVIGWATVVTSATADGAAHTDVQPAFLWGDMVWTESDLREHAADFTGFGIRRPFDNLGDTAPSSKPAIVRRKGDLASVTTLGRKPVGKASEEIHS</sequence>
<gene>
    <name evidence="1" type="ORF">AB0H04_13670</name>
</gene>
<evidence type="ECO:0000313" key="2">
    <source>
        <dbReference type="Proteomes" id="UP001551011"/>
    </source>
</evidence>